<evidence type="ECO:0000256" key="1">
    <source>
        <dbReference type="ARBA" id="ARBA00004395"/>
    </source>
</evidence>
<keyword evidence="7" id="KW-0472">Membrane</keyword>
<keyword evidence="9" id="KW-1185">Reference proteome</keyword>
<evidence type="ECO:0000313" key="9">
    <source>
        <dbReference type="Proteomes" id="UP000789759"/>
    </source>
</evidence>
<keyword evidence="4" id="KW-0813">Transport</keyword>
<dbReference type="PANTHER" id="PTHR31658:SF0">
    <property type="entry name" value="CONSERVED OLIGOMERIC GOLGI COMPLEX SUBUNIT 1"/>
    <property type="match status" value="1"/>
</dbReference>
<comment type="caution">
    <text evidence="8">The sequence shown here is derived from an EMBL/GenBank/DDBJ whole genome shotgun (WGS) entry which is preliminary data.</text>
</comment>
<dbReference type="GO" id="GO:0006891">
    <property type="term" value="P:intra-Golgi vesicle-mediated transport"/>
    <property type="evidence" value="ECO:0007669"/>
    <property type="project" value="InterPro"/>
</dbReference>
<proteinExistence type="inferred from homology"/>
<feature type="non-terminal residue" evidence="8">
    <location>
        <position position="906"/>
    </location>
</feature>
<evidence type="ECO:0000256" key="2">
    <source>
        <dbReference type="ARBA" id="ARBA00006653"/>
    </source>
</evidence>
<dbReference type="OrthoDB" id="46189at2759"/>
<dbReference type="GO" id="GO:0015031">
    <property type="term" value="P:protein transport"/>
    <property type="evidence" value="ECO:0007669"/>
    <property type="project" value="UniProtKB-KW"/>
</dbReference>
<dbReference type="InterPro" id="IPR033370">
    <property type="entry name" value="COG1"/>
</dbReference>
<name>A0A9N9JRK7_9GLOM</name>
<comment type="subcellular location">
    <subcellularLocation>
        <location evidence="1">Golgi apparatus membrane</location>
        <topology evidence="1">Peripheral membrane protein</topology>
    </subcellularLocation>
</comment>
<evidence type="ECO:0000313" key="8">
    <source>
        <dbReference type="EMBL" id="CAG8793849.1"/>
    </source>
</evidence>
<evidence type="ECO:0000256" key="4">
    <source>
        <dbReference type="ARBA" id="ARBA00022448"/>
    </source>
</evidence>
<comment type="similarity">
    <text evidence="2">Belongs to the COG1 family.</text>
</comment>
<evidence type="ECO:0000256" key="7">
    <source>
        <dbReference type="ARBA" id="ARBA00023136"/>
    </source>
</evidence>
<dbReference type="AlphaFoldDB" id="A0A9N9JRK7"/>
<evidence type="ECO:0000256" key="3">
    <source>
        <dbReference type="ARBA" id="ARBA00020978"/>
    </source>
</evidence>
<sequence length="906" mass="104739">MPATELTNYGFHAEYNSSTSADELFVKHSIPELRALEKRTRSDIEEKKQELRLMVGERYRDLIDAADSIVNMRHCALSIQEELHHMQDSCDVQALKRTVKAQINEDKKGTKDEKKHHLYSSAAQIKLLVDVPEQIWRSLESHKYLNASRLYLIAKLVYKNLQAHNEDSPFNVSVTFPVVQRQWDAVSHFKAQILQKATLYLKVIEQSEQSLAETLCAIMLLDDVTKKDVFRKCLDMRTSALIQILANSETKDTKSMVELFKEMIRLIRGTVYHVGSVFISADNEQSLFESYLHQLQQGFTVYEDSAQPSPALVSPRDSKASLTRLYSPSTNIHLLVRYLPESIQTFTPFLHVSGTRGQLSQEDITTRMNLWIDQIIEQFHEKLDALLSKVPCAKELHELRRIIWEILKEDECVKYEDQSSSKKFPSNVHRTSLGFELNLQKTILSWYLICHLVFHKPFSIWNDLLRNGFNKRFKDIIISSFAELSNQPEKLLKNRLYKLKDPNNEERHLGNFIWAHGSIFFSSKPHDSTESVFKSRIELLVSGQTPFVNDAKVAFDKNLKYIKDDMEPVFTLSENRVNDLFLDKSAGDDLFNANSDTEDLSMFFQETIVSSITSYCDQLDSLLEEVGTNVKNEDSRTVASTELPVLLQLVFVKEKANQSNSRLSSSLLDPRLVNLRQILMDVYFTAHQPWIKWVTYNVQTGISEMLSNTHWDETDVQTLVWEEVTIQNPEQSQEGNKMRLPSQPSNILMKCLFDICREINRVGSPTLHEFVSDADQFTNVSEKSAIQLLYDIKFLKKIFEYCWSSNMVNNNDDIQACKQREQMINQILEAIRFKIDPIDFEIFKPFLDKNVERHYTRSSIMLGLLIQLNPKITDIRRKGVALQDYHNILAVAPQAARFTLLPIGYK</sequence>
<keyword evidence="5" id="KW-0653">Protein transport</keyword>
<protein>
    <recommendedName>
        <fullName evidence="3">Conserved oligomeric Golgi complex subunit 1</fullName>
    </recommendedName>
</protein>
<gene>
    <name evidence="8" type="ORF">CPELLU_LOCUS17201</name>
</gene>
<dbReference type="GO" id="GO:0017119">
    <property type="term" value="C:Golgi transport complex"/>
    <property type="evidence" value="ECO:0007669"/>
    <property type="project" value="InterPro"/>
</dbReference>
<dbReference type="EMBL" id="CAJVQA010028140">
    <property type="protein sequence ID" value="CAG8793849.1"/>
    <property type="molecule type" value="Genomic_DNA"/>
</dbReference>
<dbReference type="GO" id="GO:0000139">
    <property type="term" value="C:Golgi membrane"/>
    <property type="evidence" value="ECO:0007669"/>
    <property type="project" value="UniProtKB-SubCell"/>
</dbReference>
<dbReference type="Pfam" id="PF08700">
    <property type="entry name" value="VPS51_Exo84_N"/>
    <property type="match status" value="1"/>
</dbReference>
<reference evidence="8" key="1">
    <citation type="submission" date="2021-06" db="EMBL/GenBank/DDBJ databases">
        <authorList>
            <person name="Kallberg Y."/>
            <person name="Tangrot J."/>
            <person name="Rosling A."/>
        </authorList>
    </citation>
    <scope>NUCLEOTIDE SEQUENCE</scope>
    <source>
        <strain evidence="8">FL966</strain>
    </source>
</reference>
<keyword evidence="6" id="KW-0333">Golgi apparatus</keyword>
<dbReference type="PANTHER" id="PTHR31658">
    <property type="entry name" value="CONSERVED OLIGOMERIC GOLGI COMPLEX SUBUNIT 1"/>
    <property type="match status" value="1"/>
</dbReference>
<evidence type="ECO:0000256" key="5">
    <source>
        <dbReference type="ARBA" id="ARBA00022927"/>
    </source>
</evidence>
<feature type="non-terminal residue" evidence="8">
    <location>
        <position position="1"/>
    </location>
</feature>
<evidence type="ECO:0000256" key="6">
    <source>
        <dbReference type="ARBA" id="ARBA00023034"/>
    </source>
</evidence>
<accession>A0A9N9JRK7</accession>
<organism evidence="8 9">
    <name type="scientific">Cetraspora pellucida</name>
    <dbReference type="NCBI Taxonomy" id="1433469"/>
    <lineage>
        <taxon>Eukaryota</taxon>
        <taxon>Fungi</taxon>
        <taxon>Fungi incertae sedis</taxon>
        <taxon>Mucoromycota</taxon>
        <taxon>Glomeromycotina</taxon>
        <taxon>Glomeromycetes</taxon>
        <taxon>Diversisporales</taxon>
        <taxon>Gigasporaceae</taxon>
        <taxon>Cetraspora</taxon>
    </lineage>
</organism>
<dbReference type="Proteomes" id="UP000789759">
    <property type="component" value="Unassembled WGS sequence"/>
</dbReference>